<protein>
    <submittedName>
        <fullName evidence="2">Uncharacterized protein</fullName>
    </submittedName>
</protein>
<keyword evidence="3" id="KW-1185">Reference proteome</keyword>
<feature type="compositionally biased region" description="Polar residues" evidence="1">
    <location>
        <begin position="166"/>
        <end position="175"/>
    </location>
</feature>
<accession>A0A2R4X3Z5</accession>
<proteinExistence type="predicted"/>
<name>A0A2R4X3Z5_9EURY</name>
<evidence type="ECO:0000313" key="3">
    <source>
        <dbReference type="Proteomes" id="UP000244727"/>
    </source>
</evidence>
<evidence type="ECO:0000256" key="1">
    <source>
        <dbReference type="SAM" id="MobiDB-lite"/>
    </source>
</evidence>
<feature type="compositionally biased region" description="Acidic residues" evidence="1">
    <location>
        <begin position="189"/>
        <end position="199"/>
    </location>
</feature>
<sequence>MNDSIETPPVDDSLTVLSSKSIYRTDEWWKVVVRYQYEDSAAETAVYLWHRDDSEWTRKNKYVIKTKDAWETDRRVIASLLNGAMSETENEFPVSDYYHVDAGTTISKSDDWWKAIVRIDQKGSYETEEVVVYLWQNEDGQWFRRQKYAVKNWDSWDDERTAISSMLTTETSGQPDDSDESVSDRESGEDTTDTAEPVDTDIKSDLEQIGDEIEDHLSETFET</sequence>
<dbReference type="GeneID" id="36513427"/>
<feature type="region of interest" description="Disordered" evidence="1">
    <location>
        <begin position="166"/>
        <end position="223"/>
    </location>
</feature>
<evidence type="ECO:0000313" key="2">
    <source>
        <dbReference type="EMBL" id="AWB28521.1"/>
    </source>
</evidence>
<organism evidence="2 3">
    <name type="scientific">Halococcoides cellulosivorans</name>
    <dbReference type="NCBI Taxonomy" id="1679096"/>
    <lineage>
        <taxon>Archaea</taxon>
        <taxon>Methanobacteriati</taxon>
        <taxon>Methanobacteriota</taxon>
        <taxon>Stenosarchaea group</taxon>
        <taxon>Halobacteria</taxon>
        <taxon>Halobacteriales</taxon>
        <taxon>Haloarculaceae</taxon>
        <taxon>Halococcoides</taxon>
    </lineage>
</organism>
<dbReference type="AlphaFoldDB" id="A0A2R4X3Z5"/>
<dbReference type="KEGG" id="harc:HARCEL1_12930"/>
<gene>
    <name evidence="2" type="ORF">HARCEL1_12930</name>
</gene>
<dbReference type="RefSeq" id="WP_108383969.1">
    <property type="nucleotide sequence ID" value="NZ_CP028858.1"/>
</dbReference>
<reference evidence="2 3" key="1">
    <citation type="submission" date="2018-04" db="EMBL/GenBank/DDBJ databases">
        <title>Halococcoides cellulosivorans gen. nov., sp. nov., an extremely halophilic cellulose-utilizing haloarchaeon from hypersaline lakes.</title>
        <authorList>
            <person name="Sorokin D.Y."/>
            <person name="Toshchakov S.V."/>
            <person name="Samarov N.I."/>
            <person name="Korzhenkov A."/>
            <person name="Kublanov I.V."/>
        </authorList>
    </citation>
    <scope>NUCLEOTIDE SEQUENCE [LARGE SCALE GENOMIC DNA]</scope>
    <source>
        <strain evidence="2 3">HArcel1</strain>
    </source>
</reference>
<dbReference type="EMBL" id="CP028858">
    <property type="protein sequence ID" value="AWB28521.1"/>
    <property type="molecule type" value="Genomic_DNA"/>
</dbReference>
<dbReference type="Proteomes" id="UP000244727">
    <property type="component" value="Chromosome"/>
</dbReference>